<evidence type="ECO:0000313" key="4">
    <source>
        <dbReference type="EMBL" id="PSR85135.1"/>
    </source>
</evidence>
<dbReference type="STRING" id="1590841.A0A2R6P4C7"/>
<dbReference type="FunFam" id="1.25.70.10:FF:000001">
    <property type="entry name" value="Mitochondrial transcription termination factor-like"/>
    <property type="match status" value="1"/>
</dbReference>
<keyword evidence="5" id="KW-1185">Reference proteome</keyword>
<sequence>MFKFISKSLHHVRSDVRASPFHNLCFIQFHAFSSSLKPIKKYPNQHSFTVSYLINSCGFSPEKALSASKYVKFETADKPNSVLKFLKSQGFPKTQISSIIRIYPSLLLCDPKKTLLPKLEFLKSKGVSRTDIIRIVCTSPTILKRSLDKIVSPSFDFFRNLFQSEEKTLTAIKSYGGLLLFDRQTHVKPNIETLREAGVPNANIMFLLTNQPRAFMASSDRFGMIVKEVEKMGFDPLTMNFVLAIFALRKMTKSTWEKKVEVYKKWGWSEDEILAAFKLRPWCMTVSEDKINGVMDFLVNKMGLDSSFVARRPKLISLSLEKRIVPRCAVYQVLLSKGLIKSNGISLSTLLQSPEKCFLEKVVDKHKEETPDLLKLYKKKLDLAK</sequence>
<keyword evidence="3" id="KW-0809">Transit peptide</keyword>
<dbReference type="PANTHER" id="PTHR13068:SF166">
    <property type="entry name" value="TRANSCRIPTION TERMINATION FACTOR MTERF15, MITOCHONDRIAL-LIKE"/>
    <property type="match status" value="1"/>
</dbReference>
<dbReference type="Proteomes" id="UP000241394">
    <property type="component" value="Chromosome LG29"/>
</dbReference>
<dbReference type="Pfam" id="PF02536">
    <property type="entry name" value="mTERF"/>
    <property type="match status" value="1"/>
</dbReference>
<comment type="caution">
    <text evidence="4">The sequence shown here is derived from an EMBL/GenBank/DDBJ whole genome shotgun (WGS) entry which is preliminary data.</text>
</comment>
<proteinExistence type="inferred from homology"/>
<dbReference type="InterPro" id="IPR003690">
    <property type="entry name" value="MTERF"/>
</dbReference>
<dbReference type="InParanoid" id="A0A2R6P4C7"/>
<dbReference type="SMART" id="SM00733">
    <property type="entry name" value="Mterf"/>
    <property type="match status" value="6"/>
</dbReference>
<reference evidence="5" key="2">
    <citation type="journal article" date="2018" name="BMC Genomics">
        <title>A manually annotated Actinidia chinensis var. chinensis (kiwifruit) genome highlights the challenges associated with draft genomes and gene prediction in plants.</title>
        <authorList>
            <person name="Pilkington S.M."/>
            <person name="Crowhurst R."/>
            <person name="Hilario E."/>
            <person name="Nardozza S."/>
            <person name="Fraser L."/>
            <person name="Peng Y."/>
            <person name="Gunaseelan K."/>
            <person name="Simpson R."/>
            <person name="Tahir J."/>
            <person name="Deroles S.C."/>
            <person name="Templeton K."/>
            <person name="Luo Z."/>
            <person name="Davy M."/>
            <person name="Cheng C."/>
            <person name="McNeilage M."/>
            <person name="Scaglione D."/>
            <person name="Liu Y."/>
            <person name="Zhang Q."/>
            <person name="Datson P."/>
            <person name="De Silva N."/>
            <person name="Gardiner S.E."/>
            <person name="Bassett H."/>
            <person name="Chagne D."/>
            <person name="McCallum J."/>
            <person name="Dzierzon H."/>
            <person name="Deng C."/>
            <person name="Wang Y.Y."/>
            <person name="Barron L."/>
            <person name="Manako K."/>
            <person name="Bowen J."/>
            <person name="Foster T.M."/>
            <person name="Erridge Z.A."/>
            <person name="Tiffin H."/>
            <person name="Waite C.N."/>
            <person name="Davies K.M."/>
            <person name="Grierson E.P."/>
            <person name="Laing W.A."/>
            <person name="Kirk R."/>
            <person name="Chen X."/>
            <person name="Wood M."/>
            <person name="Montefiori M."/>
            <person name="Brummell D.A."/>
            <person name="Schwinn K.E."/>
            <person name="Catanach A."/>
            <person name="Fullerton C."/>
            <person name="Li D."/>
            <person name="Meiyalaghan S."/>
            <person name="Nieuwenhuizen N."/>
            <person name="Read N."/>
            <person name="Prakash R."/>
            <person name="Hunter D."/>
            <person name="Zhang H."/>
            <person name="McKenzie M."/>
            <person name="Knabel M."/>
            <person name="Harris A."/>
            <person name="Allan A.C."/>
            <person name="Gleave A."/>
            <person name="Chen A."/>
            <person name="Janssen B.J."/>
            <person name="Plunkett B."/>
            <person name="Ampomah-Dwamena C."/>
            <person name="Voogd C."/>
            <person name="Leif D."/>
            <person name="Lafferty D."/>
            <person name="Souleyre E.J.F."/>
            <person name="Varkonyi-Gasic E."/>
            <person name="Gambi F."/>
            <person name="Hanley J."/>
            <person name="Yao J.L."/>
            <person name="Cheung J."/>
            <person name="David K.M."/>
            <person name="Warren B."/>
            <person name="Marsh K."/>
            <person name="Snowden K.C."/>
            <person name="Lin-Wang K."/>
            <person name="Brian L."/>
            <person name="Martinez-Sanchez M."/>
            <person name="Wang M."/>
            <person name="Ileperuma N."/>
            <person name="Macnee N."/>
            <person name="Campin R."/>
            <person name="McAtee P."/>
            <person name="Drummond R.S.M."/>
            <person name="Espley R.V."/>
            <person name="Ireland H.S."/>
            <person name="Wu R."/>
            <person name="Atkinson R.G."/>
            <person name="Karunairetnam S."/>
            <person name="Bulley S."/>
            <person name="Chunkath S."/>
            <person name="Hanley Z."/>
            <person name="Storey R."/>
            <person name="Thrimawithana A.H."/>
            <person name="Thomson S."/>
            <person name="David C."/>
            <person name="Testolin R."/>
            <person name="Huang H."/>
            <person name="Hellens R.P."/>
            <person name="Schaffer R.J."/>
        </authorList>
    </citation>
    <scope>NUCLEOTIDE SEQUENCE [LARGE SCALE GENOMIC DNA]</scope>
    <source>
        <strain evidence="5">cv. Red5</strain>
    </source>
</reference>
<dbReference type="AlphaFoldDB" id="A0A2R6P4C7"/>
<keyword evidence="2" id="KW-0806">Transcription termination</keyword>
<comment type="similarity">
    <text evidence="1">Belongs to the mTERF family.</text>
</comment>
<organism evidence="4 5">
    <name type="scientific">Actinidia chinensis var. chinensis</name>
    <name type="common">Chinese soft-hair kiwi</name>
    <dbReference type="NCBI Taxonomy" id="1590841"/>
    <lineage>
        <taxon>Eukaryota</taxon>
        <taxon>Viridiplantae</taxon>
        <taxon>Streptophyta</taxon>
        <taxon>Embryophyta</taxon>
        <taxon>Tracheophyta</taxon>
        <taxon>Spermatophyta</taxon>
        <taxon>Magnoliopsida</taxon>
        <taxon>eudicotyledons</taxon>
        <taxon>Gunneridae</taxon>
        <taxon>Pentapetalae</taxon>
        <taxon>asterids</taxon>
        <taxon>Ericales</taxon>
        <taxon>Actinidiaceae</taxon>
        <taxon>Actinidia</taxon>
    </lineage>
</organism>
<accession>A0A2R6P4C7</accession>
<evidence type="ECO:0000256" key="3">
    <source>
        <dbReference type="ARBA" id="ARBA00022946"/>
    </source>
</evidence>
<evidence type="ECO:0000256" key="2">
    <source>
        <dbReference type="ARBA" id="ARBA00022472"/>
    </source>
</evidence>
<evidence type="ECO:0000313" key="5">
    <source>
        <dbReference type="Proteomes" id="UP000241394"/>
    </source>
</evidence>
<name>A0A2R6P4C7_ACTCC</name>
<dbReference type="GO" id="GO:0003676">
    <property type="term" value="F:nucleic acid binding"/>
    <property type="evidence" value="ECO:0007669"/>
    <property type="project" value="InterPro"/>
</dbReference>
<dbReference type="Gramene" id="PSR85135">
    <property type="protein sequence ID" value="PSR85135"/>
    <property type="gene ID" value="CEY00_Acc33118"/>
</dbReference>
<dbReference type="InterPro" id="IPR038538">
    <property type="entry name" value="MTERF_sf"/>
</dbReference>
<keyword evidence="2" id="KW-0804">Transcription</keyword>
<protein>
    <submittedName>
        <fullName evidence="4">Transcription termination factor like</fullName>
    </submittedName>
</protein>
<dbReference type="Gene3D" id="1.25.70.10">
    <property type="entry name" value="Transcription termination factor 3, mitochondrial"/>
    <property type="match status" value="1"/>
</dbReference>
<dbReference type="OMA" id="MWPSILC"/>
<gene>
    <name evidence="4" type="ORF">CEY00_Acc33118</name>
</gene>
<keyword evidence="2" id="KW-0805">Transcription regulation</keyword>
<dbReference type="GO" id="GO:0006353">
    <property type="term" value="P:DNA-templated transcription termination"/>
    <property type="evidence" value="ECO:0007669"/>
    <property type="project" value="UniProtKB-KW"/>
</dbReference>
<dbReference type="OrthoDB" id="637682at2759"/>
<reference evidence="4 5" key="1">
    <citation type="submission" date="2017-07" db="EMBL/GenBank/DDBJ databases">
        <title>An improved, manually edited Actinidia chinensis var. chinensis (kiwifruit) genome highlights the challenges associated with draft genomes and gene prediction in plants.</title>
        <authorList>
            <person name="Pilkington S."/>
            <person name="Crowhurst R."/>
            <person name="Hilario E."/>
            <person name="Nardozza S."/>
            <person name="Fraser L."/>
            <person name="Peng Y."/>
            <person name="Gunaseelan K."/>
            <person name="Simpson R."/>
            <person name="Tahir J."/>
            <person name="Deroles S."/>
            <person name="Templeton K."/>
            <person name="Luo Z."/>
            <person name="Davy M."/>
            <person name="Cheng C."/>
            <person name="Mcneilage M."/>
            <person name="Scaglione D."/>
            <person name="Liu Y."/>
            <person name="Zhang Q."/>
            <person name="Datson P."/>
            <person name="De Silva N."/>
            <person name="Gardiner S."/>
            <person name="Bassett H."/>
            <person name="Chagne D."/>
            <person name="Mccallum J."/>
            <person name="Dzierzon H."/>
            <person name="Deng C."/>
            <person name="Wang Y.-Y."/>
            <person name="Barron N."/>
            <person name="Manako K."/>
            <person name="Bowen J."/>
            <person name="Foster T."/>
            <person name="Erridge Z."/>
            <person name="Tiffin H."/>
            <person name="Waite C."/>
            <person name="Davies K."/>
            <person name="Grierson E."/>
            <person name="Laing W."/>
            <person name="Kirk R."/>
            <person name="Chen X."/>
            <person name="Wood M."/>
            <person name="Montefiori M."/>
            <person name="Brummell D."/>
            <person name="Schwinn K."/>
            <person name="Catanach A."/>
            <person name="Fullerton C."/>
            <person name="Li D."/>
            <person name="Meiyalaghan S."/>
            <person name="Nieuwenhuizen N."/>
            <person name="Read N."/>
            <person name="Prakash R."/>
            <person name="Hunter D."/>
            <person name="Zhang H."/>
            <person name="Mckenzie M."/>
            <person name="Knabel M."/>
            <person name="Harris A."/>
            <person name="Allan A."/>
            <person name="Chen A."/>
            <person name="Janssen B."/>
            <person name="Plunkett B."/>
            <person name="Dwamena C."/>
            <person name="Voogd C."/>
            <person name="Leif D."/>
            <person name="Lafferty D."/>
            <person name="Souleyre E."/>
            <person name="Varkonyi-Gasic E."/>
            <person name="Gambi F."/>
            <person name="Hanley J."/>
            <person name="Yao J.-L."/>
            <person name="Cheung J."/>
            <person name="David K."/>
            <person name="Warren B."/>
            <person name="Marsh K."/>
            <person name="Snowden K."/>
            <person name="Lin-Wang K."/>
            <person name="Brian L."/>
            <person name="Martinez-Sanchez M."/>
            <person name="Wang M."/>
            <person name="Ileperuma N."/>
            <person name="Macnee N."/>
            <person name="Campin R."/>
            <person name="Mcatee P."/>
            <person name="Drummond R."/>
            <person name="Espley R."/>
            <person name="Ireland H."/>
            <person name="Wu R."/>
            <person name="Atkinson R."/>
            <person name="Karunairetnam S."/>
            <person name="Bulley S."/>
            <person name="Chunkath S."/>
            <person name="Hanley Z."/>
            <person name="Storey R."/>
            <person name="Thrimawithana A."/>
            <person name="Thomson S."/>
            <person name="David C."/>
            <person name="Testolin R."/>
        </authorList>
    </citation>
    <scope>NUCLEOTIDE SEQUENCE [LARGE SCALE GENOMIC DNA]</scope>
    <source>
        <strain evidence="5">cv. Red5</strain>
        <tissue evidence="4">Young leaf</tissue>
    </source>
</reference>
<dbReference type="PANTHER" id="PTHR13068">
    <property type="entry name" value="CGI-12 PROTEIN-RELATED"/>
    <property type="match status" value="1"/>
</dbReference>
<dbReference type="EMBL" id="NKQK01000029">
    <property type="protein sequence ID" value="PSR85135.1"/>
    <property type="molecule type" value="Genomic_DNA"/>
</dbReference>
<evidence type="ECO:0000256" key="1">
    <source>
        <dbReference type="ARBA" id="ARBA00007692"/>
    </source>
</evidence>